<reference evidence="5 6" key="1">
    <citation type="submission" date="2018-12" db="EMBL/GenBank/DDBJ databases">
        <title>Hymenobacter gummosus sp. nov., isolated from a spring.</title>
        <authorList>
            <person name="Nie L."/>
        </authorList>
    </citation>
    <scope>NUCLEOTIDE SEQUENCE [LARGE SCALE GENOMIC DNA]</scope>
    <source>
        <strain evidence="5 6">KCTC 52166</strain>
    </source>
</reference>
<dbReference type="OrthoDB" id="793001at2"/>
<dbReference type="Pfam" id="PF13432">
    <property type="entry name" value="TPR_16"/>
    <property type="match status" value="2"/>
</dbReference>
<dbReference type="RefSeq" id="WP_126695108.1">
    <property type="nucleotide sequence ID" value="NZ_RXOF01000014.1"/>
</dbReference>
<gene>
    <name evidence="5" type="ORF">EJV47_20660</name>
</gene>
<proteinExistence type="predicted"/>
<evidence type="ECO:0000313" key="5">
    <source>
        <dbReference type="EMBL" id="RTQ46788.1"/>
    </source>
</evidence>
<keyword evidence="4" id="KW-0732">Signal</keyword>
<name>A0A431TYG6_9BACT</name>
<dbReference type="EMBL" id="RXOF01000014">
    <property type="protein sequence ID" value="RTQ46788.1"/>
    <property type="molecule type" value="Genomic_DNA"/>
</dbReference>
<dbReference type="AlphaFoldDB" id="A0A431TYG6"/>
<evidence type="ECO:0000256" key="2">
    <source>
        <dbReference type="ARBA" id="ARBA00022803"/>
    </source>
</evidence>
<evidence type="ECO:0000256" key="1">
    <source>
        <dbReference type="ARBA" id="ARBA00022737"/>
    </source>
</evidence>
<dbReference type="Gene3D" id="1.25.40.10">
    <property type="entry name" value="Tetratricopeptide repeat domain"/>
    <property type="match status" value="2"/>
</dbReference>
<accession>A0A431TYG6</accession>
<keyword evidence="2 3" id="KW-0802">TPR repeat</keyword>
<keyword evidence="6" id="KW-1185">Reference proteome</keyword>
<dbReference type="SUPFAM" id="SSF48452">
    <property type="entry name" value="TPR-like"/>
    <property type="match status" value="1"/>
</dbReference>
<keyword evidence="1" id="KW-0677">Repeat</keyword>
<dbReference type="InterPro" id="IPR019734">
    <property type="entry name" value="TPR_rpt"/>
</dbReference>
<dbReference type="PROSITE" id="PS50005">
    <property type="entry name" value="TPR"/>
    <property type="match status" value="2"/>
</dbReference>
<evidence type="ECO:0000313" key="6">
    <source>
        <dbReference type="Proteomes" id="UP000282184"/>
    </source>
</evidence>
<feature type="repeat" description="TPR" evidence="3">
    <location>
        <begin position="129"/>
        <end position="162"/>
    </location>
</feature>
<evidence type="ECO:0000256" key="4">
    <source>
        <dbReference type="SAM" id="SignalP"/>
    </source>
</evidence>
<dbReference type="PANTHER" id="PTHR45586:SF1">
    <property type="entry name" value="LIPOPOLYSACCHARIDE ASSEMBLY PROTEIN B"/>
    <property type="match status" value="1"/>
</dbReference>
<feature type="chain" id="PRO_5019074636" evidence="4">
    <location>
        <begin position="21"/>
        <end position="361"/>
    </location>
</feature>
<evidence type="ECO:0000256" key="3">
    <source>
        <dbReference type="PROSITE-ProRule" id="PRU00339"/>
    </source>
</evidence>
<dbReference type="InterPro" id="IPR011990">
    <property type="entry name" value="TPR-like_helical_dom_sf"/>
</dbReference>
<organism evidence="5 6">
    <name type="scientific">Hymenobacter gummosus</name>
    <dbReference type="NCBI Taxonomy" id="1776032"/>
    <lineage>
        <taxon>Bacteria</taxon>
        <taxon>Pseudomonadati</taxon>
        <taxon>Bacteroidota</taxon>
        <taxon>Cytophagia</taxon>
        <taxon>Cytophagales</taxon>
        <taxon>Hymenobacteraceae</taxon>
        <taxon>Hymenobacter</taxon>
    </lineage>
</organism>
<dbReference type="SMART" id="SM00028">
    <property type="entry name" value="TPR"/>
    <property type="match status" value="3"/>
</dbReference>
<dbReference type="Proteomes" id="UP000282184">
    <property type="component" value="Unassembled WGS sequence"/>
</dbReference>
<dbReference type="PANTHER" id="PTHR45586">
    <property type="entry name" value="TPR REPEAT-CONTAINING PROTEIN PA4667"/>
    <property type="match status" value="1"/>
</dbReference>
<protein>
    <submittedName>
        <fullName evidence="5">Tetratricopeptide repeat protein</fullName>
    </submittedName>
</protein>
<feature type="repeat" description="TPR" evidence="3">
    <location>
        <begin position="61"/>
        <end position="94"/>
    </location>
</feature>
<comment type="caution">
    <text evidence="5">The sequence shown here is derived from an EMBL/GenBank/DDBJ whole genome shotgun (WGS) entry which is preliminary data.</text>
</comment>
<sequence>MKILCLTLLALGLAAGTTRAQSPKEQAREKGITAVRIMDEGKVDEAIALLTEARRLDPTDYNYPYELGYAYYLKKDYPQALTLFKEVVQFKQATDRCYQMLGNLYDFNGDTTAAVATYEAGLKRFPKAGRLYLERGNMLFAAKRYNAALPYYEQGIAAEPDFASNYYRAALLYCNSSERMWGLLYAEAFMNLERNSARTAEISELLYQTYKDGVYAKSATAGGVQLSRLVVMAPPKGKKLVMPLGVPYTATMTMSLPLEQMAAESERSLATLHLLRSSFIKNWYAQQHERQYPSALFDFQRRLTELGHAEAYTHWLLMKGRETETDAWIAAHPQQWQQFTTWFKDNPLQLDAKHRVSGQPN</sequence>
<feature type="signal peptide" evidence="4">
    <location>
        <begin position="1"/>
        <end position="20"/>
    </location>
</feature>
<dbReference type="InterPro" id="IPR051012">
    <property type="entry name" value="CellSynth/LPSAsmb/PSIAsmb"/>
</dbReference>